<dbReference type="EMBL" id="LR134406">
    <property type="protein sequence ID" value="VEH70472.1"/>
    <property type="molecule type" value="Genomic_DNA"/>
</dbReference>
<gene>
    <name evidence="2" type="ORF">NCTC12967_01769</name>
</gene>
<reference evidence="2 3" key="1">
    <citation type="submission" date="2018-12" db="EMBL/GenBank/DDBJ databases">
        <authorList>
            <consortium name="Pathogen Informatics"/>
        </authorList>
    </citation>
    <scope>NUCLEOTIDE SEQUENCE [LARGE SCALE GENOMIC DNA]</scope>
    <source>
        <strain evidence="2 3">NCTC12967</strain>
    </source>
</reference>
<sequence>MVLLETPTGADVSVLALVIMGVILVLGALGWWLGVGSGKGTGER</sequence>
<keyword evidence="1" id="KW-0812">Transmembrane</keyword>
<keyword evidence="1" id="KW-0472">Membrane</keyword>
<protein>
    <submittedName>
        <fullName evidence="2">Uncharacterized protein</fullName>
    </submittedName>
</protein>
<keyword evidence="1" id="KW-1133">Transmembrane helix</keyword>
<dbReference type="AlphaFoldDB" id="A0A3S4ZAU7"/>
<dbReference type="RefSeq" id="WP_014846829.1">
    <property type="nucleotide sequence ID" value="NZ_CAJZDL010000057.1"/>
</dbReference>
<keyword evidence="3" id="KW-1185">Reference proteome</keyword>
<evidence type="ECO:0000313" key="2">
    <source>
        <dbReference type="EMBL" id="VEH70472.1"/>
    </source>
</evidence>
<dbReference type="GeneID" id="80426609"/>
<evidence type="ECO:0000313" key="3">
    <source>
        <dbReference type="Proteomes" id="UP000273044"/>
    </source>
</evidence>
<proteinExistence type="predicted"/>
<accession>A0A3S4ZAU7</accession>
<organism evidence="2 3">
    <name type="scientific">Arachnia propionica</name>
    <dbReference type="NCBI Taxonomy" id="1750"/>
    <lineage>
        <taxon>Bacteria</taxon>
        <taxon>Bacillati</taxon>
        <taxon>Actinomycetota</taxon>
        <taxon>Actinomycetes</taxon>
        <taxon>Propionibacteriales</taxon>
        <taxon>Propionibacteriaceae</taxon>
        <taxon>Arachnia</taxon>
    </lineage>
</organism>
<feature type="transmembrane region" description="Helical" evidence="1">
    <location>
        <begin position="12"/>
        <end position="34"/>
    </location>
</feature>
<dbReference type="Proteomes" id="UP000273044">
    <property type="component" value="Chromosome"/>
</dbReference>
<evidence type="ECO:0000256" key="1">
    <source>
        <dbReference type="SAM" id="Phobius"/>
    </source>
</evidence>
<name>A0A3S4ZAU7_9ACTN</name>